<dbReference type="GeneID" id="27310166"/>
<reference evidence="8 9" key="1">
    <citation type="submission" date="2015-01" db="EMBL/GenBank/DDBJ databases">
        <title>The Genome Sequence of Ochroconis gallopava CBS43764.</title>
        <authorList>
            <consortium name="The Broad Institute Genomics Platform"/>
            <person name="Cuomo C."/>
            <person name="de Hoog S."/>
            <person name="Gorbushina A."/>
            <person name="Stielow B."/>
            <person name="Teixiera M."/>
            <person name="Abouelleil A."/>
            <person name="Chapman S.B."/>
            <person name="Priest M."/>
            <person name="Young S.K."/>
            <person name="Wortman J."/>
            <person name="Nusbaum C."/>
            <person name="Birren B."/>
        </authorList>
    </citation>
    <scope>NUCLEOTIDE SEQUENCE [LARGE SCALE GENOMIC DNA]</scope>
    <source>
        <strain evidence="8 9">CBS 43764</strain>
    </source>
</reference>
<dbReference type="PANTHER" id="PTHR23354:SF130">
    <property type="entry name" value="RESTRICTION OF TELOMERE CAPPING PROTEIN 5"/>
    <property type="match status" value="1"/>
</dbReference>
<dbReference type="GO" id="GO:0006979">
    <property type="term" value="P:response to oxidative stress"/>
    <property type="evidence" value="ECO:0007669"/>
    <property type="project" value="TreeGrafter"/>
</dbReference>
<keyword evidence="9" id="KW-1185">Reference proteome</keyword>
<dbReference type="GO" id="GO:0005634">
    <property type="term" value="C:nucleus"/>
    <property type="evidence" value="ECO:0007669"/>
    <property type="project" value="TreeGrafter"/>
</dbReference>
<comment type="function">
    <text evidence="1">May be involved in a process influencing telomere capping.</text>
</comment>
<gene>
    <name evidence="8" type="ORF">PV09_02193</name>
</gene>
<dbReference type="SMART" id="SM00584">
    <property type="entry name" value="TLDc"/>
    <property type="match status" value="1"/>
</dbReference>
<organism evidence="8 9">
    <name type="scientific">Verruconis gallopava</name>
    <dbReference type="NCBI Taxonomy" id="253628"/>
    <lineage>
        <taxon>Eukaryota</taxon>
        <taxon>Fungi</taxon>
        <taxon>Dikarya</taxon>
        <taxon>Ascomycota</taxon>
        <taxon>Pezizomycotina</taxon>
        <taxon>Dothideomycetes</taxon>
        <taxon>Pleosporomycetidae</taxon>
        <taxon>Venturiales</taxon>
        <taxon>Sympoventuriaceae</taxon>
        <taxon>Verruconis</taxon>
    </lineage>
</organism>
<dbReference type="Pfam" id="PF07534">
    <property type="entry name" value="TLD"/>
    <property type="match status" value="1"/>
</dbReference>
<evidence type="ECO:0000313" key="8">
    <source>
        <dbReference type="EMBL" id="KIW07345.1"/>
    </source>
</evidence>
<evidence type="ECO:0000256" key="1">
    <source>
        <dbReference type="ARBA" id="ARBA00002738"/>
    </source>
</evidence>
<dbReference type="OrthoDB" id="289228at2759"/>
<evidence type="ECO:0000256" key="2">
    <source>
        <dbReference type="ARBA" id="ARBA00004496"/>
    </source>
</evidence>
<name>A0A0D2ALF2_9PEZI</name>
<dbReference type="HOGENOM" id="CLU_011918_1_0_1"/>
<accession>A0A0D2ALF2</accession>
<dbReference type="AlphaFoldDB" id="A0A0D2ALF2"/>
<sequence>MGQGQSQHGPPPTIEELSAQLTQTFATKCYTPLELYCFKEVFKSLADHQSDIKYWSEGTLCRFLELPDALNVGAVIFQLASYLGAFPFPSQAPAILTNDALLRCVTVLTGRWAKVLKSGRGGRGKVLWRREVWRGCAVFDRIMSPTVEGTMSKEPEPSQGAAQGFAVDRAVDDEEEDEEDGLAFEAFEMMDVSETYGLTDKSTMQHAMIPSDNFLRLIQLLLVAAPLAPQESLAKYSAAQLEEDKLARLRETAGNMLASFGGVEQSPGVRYKTFERVLAATMPFLLDSIQPLFEHFLFPKDLDMHKRKKSLSNPSALRPEIPKEPSIPEPLLPKEGDILDLPMLHQLASFLGGSALYRRLQPLYSGNVHGFSMGQFEKSCFKWLAPSILLVSGTLLSPNAHNSREREFLESVPYKRFSPSTTGKRLVYGAYIPVPWKTSPKAAFGTADTKLFQLSPIHDVFSANTLEKSYIYFTKSPSARTGVGFGSPLPSQSMTSSHYSADMSLPLGPVSLHIDDTLTYCSFTHSSQGGGAFHTSTLPQRKGADWQDRFEIEALEVWGCGGTEEAEQQRKAWAWEEKEAEARRRINLGTGDIEADRELLRMAGLIGGGGRDSGGSMA</sequence>
<dbReference type="FunCoup" id="A0A0D2ALF2">
    <property type="interactions" value="8"/>
</dbReference>
<dbReference type="EMBL" id="KN847533">
    <property type="protein sequence ID" value="KIW07345.1"/>
    <property type="molecule type" value="Genomic_DNA"/>
</dbReference>
<dbReference type="Proteomes" id="UP000053259">
    <property type="component" value="Unassembled WGS sequence"/>
</dbReference>
<evidence type="ECO:0000259" key="7">
    <source>
        <dbReference type="PROSITE" id="PS51886"/>
    </source>
</evidence>
<evidence type="ECO:0000313" key="9">
    <source>
        <dbReference type="Proteomes" id="UP000053259"/>
    </source>
</evidence>
<dbReference type="EMBL" id="KN847533">
    <property type="protein sequence ID" value="KIW07346.1"/>
    <property type="molecule type" value="Genomic_DNA"/>
</dbReference>
<feature type="region of interest" description="Disordered" evidence="6">
    <location>
        <begin position="148"/>
        <end position="172"/>
    </location>
</feature>
<keyword evidence="5" id="KW-0963">Cytoplasm</keyword>
<comment type="similarity">
    <text evidence="3">Belongs to the RTC5 family.</text>
</comment>
<evidence type="ECO:0000256" key="4">
    <source>
        <dbReference type="ARBA" id="ARBA00015163"/>
    </source>
</evidence>
<protein>
    <recommendedName>
        <fullName evidence="4">Restriction of telomere capping protein 5</fullName>
    </recommendedName>
</protein>
<dbReference type="PANTHER" id="PTHR23354">
    <property type="entry name" value="NUCLEOLAR PROTEIN 7/ESTROGEN RECEPTOR COACTIVATOR-RELATED"/>
    <property type="match status" value="1"/>
</dbReference>
<evidence type="ECO:0000256" key="6">
    <source>
        <dbReference type="SAM" id="MobiDB-lite"/>
    </source>
</evidence>
<dbReference type="STRING" id="253628.A0A0D2ALF2"/>
<dbReference type="RefSeq" id="XP_016217215.1">
    <property type="nucleotide sequence ID" value="XM_016355199.1"/>
</dbReference>
<proteinExistence type="inferred from homology"/>
<dbReference type="GO" id="GO:0005737">
    <property type="term" value="C:cytoplasm"/>
    <property type="evidence" value="ECO:0007669"/>
    <property type="project" value="UniProtKB-SubCell"/>
</dbReference>
<evidence type="ECO:0000256" key="3">
    <source>
        <dbReference type="ARBA" id="ARBA00006731"/>
    </source>
</evidence>
<dbReference type="InterPro" id="IPR006571">
    <property type="entry name" value="TLDc_dom"/>
</dbReference>
<dbReference type="VEuPathDB" id="FungiDB:PV09_02193"/>
<dbReference type="PROSITE" id="PS51886">
    <property type="entry name" value="TLDC"/>
    <property type="match status" value="1"/>
</dbReference>
<evidence type="ECO:0000256" key="5">
    <source>
        <dbReference type="ARBA" id="ARBA00022490"/>
    </source>
</evidence>
<dbReference type="RefSeq" id="XP_016217214.1">
    <property type="nucleotide sequence ID" value="XM_016355198.1"/>
</dbReference>
<comment type="subcellular location">
    <subcellularLocation>
        <location evidence="2">Cytoplasm</location>
    </subcellularLocation>
</comment>
<feature type="domain" description="TLDc" evidence="7">
    <location>
        <begin position="337"/>
        <end position="561"/>
    </location>
</feature>